<organism evidence="2 3">
    <name type="scientific">Bergeyella porcorum</name>
    <dbReference type="NCBI Taxonomy" id="1735111"/>
    <lineage>
        <taxon>Bacteria</taxon>
        <taxon>Pseudomonadati</taxon>
        <taxon>Bacteroidota</taxon>
        <taxon>Flavobacteriia</taxon>
        <taxon>Flavobacteriales</taxon>
        <taxon>Weeksellaceae</taxon>
        <taxon>Bergeyella</taxon>
    </lineage>
</organism>
<evidence type="ECO:0000313" key="2">
    <source>
        <dbReference type="EMBL" id="WOC52601.1"/>
    </source>
</evidence>
<sequence length="215" mass="25340">MEAMKKELVCNLIILDESGSMHSLYREMIEGVNGLFQNINTIAKEYPEQEHRISFVVFSSDRIKTMMNLESINGRVSISSEDYRPHGNTPLYDAIGKAIMDLKPQIAHRDNAKVLVSIFTDGMENNSRVYDAESIKRLVAECEENGYTFTYIGAEHDIYRASRRMNIRNTKPFHKSPQGIRRMMEEDYRERSMFYDRIRKNDRNLRDDYFRDEDR</sequence>
<reference evidence="2" key="1">
    <citation type="submission" date="2023-10" db="EMBL/GenBank/DDBJ databases">
        <title>Characterization and whole genome sequencing of a novel strain of Bergeyella porcorum QD2021 isolated from pig.</title>
        <authorList>
            <person name="Liu G."/>
            <person name="Chen C."/>
            <person name="Han X."/>
        </authorList>
    </citation>
    <scope>NUCLEOTIDE SEQUENCE</scope>
    <source>
        <strain evidence="2">QD2021</strain>
    </source>
</reference>
<name>A0AAU0F3S0_9FLAO</name>
<dbReference type="AlphaFoldDB" id="A0AAU0F3S0"/>
<feature type="domain" description="VWFA" evidence="1">
    <location>
        <begin position="12"/>
        <end position="198"/>
    </location>
</feature>
<dbReference type="EMBL" id="CP136426">
    <property type="protein sequence ID" value="WOC52601.1"/>
    <property type="molecule type" value="Genomic_DNA"/>
</dbReference>
<accession>A0AAU0F3S0</accession>
<dbReference type="Pfam" id="PF00092">
    <property type="entry name" value="VWA"/>
    <property type="match status" value="1"/>
</dbReference>
<dbReference type="InterPro" id="IPR002035">
    <property type="entry name" value="VWF_A"/>
</dbReference>
<dbReference type="PROSITE" id="PS50234">
    <property type="entry name" value="VWFA"/>
    <property type="match status" value="1"/>
</dbReference>
<keyword evidence="3" id="KW-1185">Reference proteome</keyword>
<evidence type="ECO:0000259" key="1">
    <source>
        <dbReference type="PROSITE" id="PS50234"/>
    </source>
</evidence>
<dbReference type="KEGG" id="bpor:BPO_1954"/>
<dbReference type="InterPro" id="IPR036465">
    <property type="entry name" value="vWFA_dom_sf"/>
</dbReference>
<protein>
    <recommendedName>
        <fullName evidence="1">VWFA domain-containing protein</fullName>
    </recommendedName>
</protein>
<gene>
    <name evidence="2" type="ORF">BPO_1954</name>
</gene>
<dbReference type="Proteomes" id="UP001432059">
    <property type="component" value="Chromosome"/>
</dbReference>
<dbReference type="SUPFAM" id="SSF53300">
    <property type="entry name" value="vWA-like"/>
    <property type="match status" value="1"/>
</dbReference>
<dbReference type="Gene3D" id="3.40.50.410">
    <property type="entry name" value="von Willebrand factor, type A domain"/>
    <property type="match status" value="1"/>
</dbReference>
<evidence type="ECO:0000313" key="3">
    <source>
        <dbReference type="Proteomes" id="UP001432059"/>
    </source>
</evidence>
<proteinExistence type="predicted"/>